<reference evidence="2 3" key="1">
    <citation type="journal article" date="2015" name="Int. J. Syst. Evol. Microbiol.">
        <title>Hyunsoonleella pacifica sp. nov., isolated from seawater of South Pacific Gyre.</title>
        <authorList>
            <person name="Gao X."/>
            <person name="Zhang Z."/>
            <person name="Dai X."/>
            <person name="Zhang X.H."/>
        </authorList>
    </citation>
    <scope>NUCLEOTIDE SEQUENCE [LARGE SCALE GENOMIC DNA]</scope>
    <source>
        <strain evidence="2 3">SW033</strain>
    </source>
</reference>
<dbReference type="Proteomes" id="UP000292372">
    <property type="component" value="Unassembled WGS sequence"/>
</dbReference>
<proteinExistence type="predicted"/>
<dbReference type="AlphaFoldDB" id="A0A4Q9FLJ6"/>
<keyword evidence="3" id="KW-1185">Reference proteome</keyword>
<organism evidence="2 3">
    <name type="scientific">Hyunsoonleella pacifica</name>
    <dbReference type="NCBI Taxonomy" id="1080224"/>
    <lineage>
        <taxon>Bacteria</taxon>
        <taxon>Pseudomonadati</taxon>
        <taxon>Bacteroidota</taxon>
        <taxon>Flavobacteriia</taxon>
        <taxon>Flavobacteriales</taxon>
        <taxon>Flavobacteriaceae</taxon>
    </lineage>
</organism>
<dbReference type="OrthoDB" id="1417974at2"/>
<evidence type="ECO:0000313" key="3">
    <source>
        <dbReference type="Proteomes" id="UP000292372"/>
    </source>
</evidence>
<dbReference type="EMBL" id="SIRS01000005">
    <property type="protein sequence ID" value="TBN14514.1"/>
    <property type="molecule type" value="Genomic_DNA"/>
</dbReference>
<evidence type="ECO:0000313" key="2">
    <source>
        <dbReference type="EMBL" id="TBN14514.1"/>
    </source>
</evidence>
<sequence>MKLQQYLLLSKCPHCKIDSPSLRELHSFPTQATDAKNGRIWKIYSCQRCGGVVSAYSWTQGGYVEKYYPESESLSDSIPFKAKSFLEQAINSIHAPSGAIMLCASSVDAMLKEKGYNQGSLYSRINTAVTDHLITDNMATWAHEVRLDANDERHADEDADLPDSDDAQKAIDFTIALGEYLFVLPSRIQRGIENASGNTETEN</sequence>
<feature type="domain" description="DUF4145" evidence="1">
    <location>
        <begin position="94"/>
        <end position="174"/>
    </location>
</feature>
<dbReference type="RefSeq" id="WP_130937636.1">
    <property type="nucleotide sequence ID" value="NZ_BMEE01000002.1"/>
</dbReference>
<accession>A0A4Q9FLJ6</accession>
<evidence type="ECO:0000259" key="1">
    <source>
        <dbReference type="Pfam" id="PF13643"/>
    </source>
</evidence>
<protein>
    <submittedName>
        <fullName evidence="2">DUF4145 domain-containing protein</fullName>
    </submittedName>
</protein>
<name>A0A4Q9FLJ6_9FLAO</name>
<gene>
    <name evidence="2" type="ORF">EYD46_13150</name>
</gene>
<comment type="caution">
    <text evidence="2">The sequence shown here is derived from an EMBL/GenBank/DDBJ whole genome shotgun (WGS) entry which is preliminary data.</text>
</comment>
<dbReference type="Pfam" id="PF13643">
    <property type="entry name" value="DUF4145"/>
    <property type="match status" value="1"/>
</dbReference>
<dbReference type="InterPro" id="IPR025285">
    <property type="entry name" value="DUF4145"/>
</dbReference>